<dbReference type="AlphaFoldDB" id="A0A077PR25"/>
<comment type="caution">
    <text evidence="2">The sequence shown here is derived from an EMBL/GenBank/DDBJ whole genome shotgun (WGS) entry which is preliminary data.</text>
</comment>
<dbReference type="EMBL" id="CBSZ010000430">
    <property type="protein sequence ID" value="CDH26740.1"/>
    <property type="molecule type" value="Genomic_DNA"/>
</dbReference>
<evidence type="ECO:0000313" key="2">
    <source>
        <dbReference type="EMBL" id="CDH26740.1"/>
    </source>
</evidence>
<keyword evidence="1" id="KW-0472">Membrane</keyword>
<keyword evidence="1" id="KW-0812">Transmembrane</keyword>
<organism evidence="2 3">
    <name type="scientific">Xenorhabdus bovienii str. kraussei Becker Underwood</name>
    <dbReference type="NCBI Taxonomy" id="1398204"/>
    <lineage>
        <taxon>Bacteria</taxon>
        <taxon>Pseudomonadati</taxon>
        <taxon>Pseudomonadota</taxon>
        <taxon>Gammaproteobacteria</taxon>
        <taxon>Enterobacterales</taxon>
        <taxon>Morganellaceae</taxon>
        <taxon>Xenorhabdus</taxon>
    </lineage>
</organism>
<evidence type="ECO:0000256" key="1">
    <source>
        <dbReference type="SAM" id="Phobius"/>
    </source>
</evidence>
<keyword evidence="1" id="KW-1133">Transmembrane helix</keyword>
<protein>
    <submittedName>
        <fullName evidence="2">Uncharacterized protein</fullName>
    </submittedName>
</protein>
<evidence type="ECO:0000313" key="3">
    <source>
        <dbReference type="Proteomes" id="UP000028493"/>
    </source>
</evidence>
<sequence length="57" mass="6056">MASCSARLLSQNTICFAKRRDLALSFLGGAAFLVVGFTLIGTEPFPLLSVPLRARTG</sequence>
<accession>A0A077PR25</accession>
<feature type="transmembrane region" description="Helical" evidence="1">
    <location>
        <begin position="21"/>
        <end position="40"/>
    </location>
</feature>
<gene>
    <name evidence="2" type="ORF">XBKB1_910005</name>
</gene>
<dbReference type="HOGENOM" id="CLU_2995703_0_0_6"/>
<reference evidence="2" key="1">
    <citation type="submission" date="2013-07" db="EMBL/GenBank/DDBJ databases">
        <title>Sub-species coevolution in mutualistic symbiosis.</title>
        <authorList>
            <person name="Murfin K."/>
            <person name="Klassen J."/>
            <person name="Lee M."/>
            <person name="Forst S."/>
            <person name="Stock P."/>
            <person name="Goodrich-Blair H."/>
        </authorList>
    </citation>
    <scope>NUCLEOTIDE SEQUENCE [LARGE SCALE GENOMIC DNA]</scope>
    <source>
        <strain evidence="2">Kraussei Becker Underwood</strain>
    </source>
</reference>
<name>A0A077PR25_XENBV</name>
<proteinExistence type="predicted"/>
<dbReference type="Proteomes" id="UP000028493">
    <property type="component" value="Unassembled WGS sequence"/>
</dbReference>